<comment type="similarity">
    <text evidence="2 7">Belongs to the glycosyl hydrolase 20 family.</text>
</comment>
<name>A0A1R1PT84_ZANCU</name>
<dbReference type="EMBL" id="LSSK01000236">
    <property type="protein sequence ID" value="OMH84206.1"/>
    <property type="molecule type" value="Genomic_DNA"/>
</dbReference>
<dbReference type="SUPFAM" id="SSF51445">
    <property type="entry name" value="(Trans)glycosidases"/>
    <property type="match status" value="1"/>
</dbReference>
<dbReference type="AlphaFoldDB" id="A0A1R1PT84"/>
<keyword evidence="3 9" id="KW-0732">Signal</keyword>
<dbReference type="EC" id="3.2.1.52" evidence="7"/>
<keyword evidence="4 7" id="KW-0378">Hydrolase</keyword>
<evidence type="ECO:0000259" key="10">
    <source>
        <dbReference type="Pfam" id="PF00728"/>
    </source>
</evidence>
<dbReference type="OrthoDB" id="428480at2759"/>
<evidence type="ECO:0000256" key="2">
    <source>
        <dbReference type="ARBA" id="ARBA00006285"/>
    </source>
</evidence>
<feature type="domain" description="Beta-hexosaminidase eukaryotic type N-terminal" evidence="11">
    <location>
        <begin position="20"/>
        <end position="137"/>
    </location>
</feature>
<feature type="chain" id="PRO_5015068961" description="Beta-hexosaminidase" evidence="9">
    <location>
        <begin position="20"/>
        <end position="549"/>
    </location>
</feature>
<dbReference type="EMBL" id="LSSK01000844">
    <property type="protein sequence ID" value="OMH81702.1"/>
    <property type="molecule type" value="Genomic_DNA"/>
</dbReference>
<evidence type="ECO:0000313" key="13">
    <source>
        <dbReference type="EMBL" id="OMH84206.1"/>
    </source>
</evidence>
<evidence type="ECO:0000256" key="9">
    <source>
        <dbReference type="SAM" id="SignalP"/>
    </source>
</evidence>
<dbReference type="GO" id="GO:0005975">
    <property type="term" value="P:carbohydrate metabolic process"/>
    <property type="evidence" value="ECO:0007669"/>
    <property type="project" value="InterPro"/>
</dbReference>
<reference evidence="14" key="2">
    <citation type="submission" date="2017-01" db="EMBL/GenBank/DDBJ databases">
        <authorList>
            <person name="Wang Y."/>
            <person name="White M."/>
            <person name="Kvist S."/>
            <person name="Moncalvo J.-M."/>
        </authorList>
    </citation>
    <scope>NUCLEOTIDE SEQUENCE [LARGE SCALE GENOMIC DNA]</scope>
    <source>
        <strain evidence="14">COL-18-3</strain>
    </source>
</reference>
<evidence type="ECO:0000256" key="1">
    <source>
        <dbReference type="ARBA" id="ARBA00001231"/>
    </source>
</evidence>
<feature type="domain" description="Glycoside hydrolase family 20 catalytic" evidence="10">
    <location>
        <begin position="160"/>
        <end position="494"/>
    </location>
</feature>
<dbReference type="GO" id="GO:0030203">
    <property type="term" value="P:glycosaminoglycan metabolic process"/>
    <property type="evidence" value="ECO:0007669"/>
    <property type="project" value="TreeGrafter"/>
</dbReference>
<evidence type="ECO:0000313" key="12">
    <source>
        <dbReference type="EMBL" id="OMH81702.1"/>
    </source>
</evidence>
<keyword evidence="5" id="KW-0325">Glycoprotein</keyword>
<dbReference type="InterPro" id="IPR015883">
    <property type="entry name" value="Glyco_hydro_20_cat"/>
</dbReference>
<evidence type="ECO:0000256" key="6">
    <source>
        <dbReference type="ARBA" id="ARBA00023295"/>
    </source>
</evidence>
<comment type="catalytic activity">
    <reaction evidence="1 7">
        <text>Hydrolysis of terminal non-reducing N-acetyl-D-hexosamine residues in N-acetyl-beta-D-hexosaminides.</text>
        <dbReference type="EC" id="3.2.1.52"/>
    </reaction>
</comment>
<dbReference type="Pfam" id="PF14845">
    <property type="entry name" value="Glycohydro_20b2"/>
    <property type="match status" value="1"/>
</dbReference>
<keyword evidence="6 7" id="KW-0326">Glycosidase</keyword>
<dbReference type="Gene3D" id="3.30.379.10">
    <property type="entry name" value="Chitobiase/beta-hexosaminidase domain 2-like"/>
    <property type="match status" value="1"/>
</dbReference>
<dbReference type="GO" id="GO:0016020">
    <property type="term" value="C:membrane"/>
    <property type="evidence" value="ECO:0007669"/>
    <property type="project" value="TreeGrafter"/>
</dbReference>
<sequence>MKQLLVAAFAASLQTLVSGLWPVPAEMTKGNAIISIDVDHLAIVPTSHSCSILDKAISRYLYMIKKEDFVPPLDYNAPNFVVSAKMTGLNITIASQDETLTMDTDESYCLTIAEGTGVLNANTVYGALRGLETFSQLIVYNYGKHIIKDTPITISDAPVFKHRGLSLDTARNYYPLDSLKRTIDGLSYTKMNVLHWHIVDSHSWPVESKFNPDLFVKGAYGPTMIYTHEQVSEIIQYAKERGVRVIPEFDMPGHTYIVGQSMPEIMSCLNDQPRWDITAAQPPSGQLNIVKPGAYDFTANVVREYSGLFTDNVFHVGGDEVNRKCWLNDISVQTHLNSTNTTIETVLENYYDFLYKNLQYRNKVGMCWEETLMHTNFTVPKDTIIQAWIDQTSVVDIVKKGYRVVASPYMDTYLDCGHGPILTNMPKGNSWCNPFKSWMRIYDYDPLTNITDAASAELVLGGEVALWSEQSDPVVLDRYLWPRAAAYGETLWSGRNDTATGKPRGFDNSAPRIQEHRERLLLRGIAAEPLVPLWCVRNPGMCELPAELF</sequence>
<keyword evidence="14" id="KW-1185">Reference proteome</keyword>
<proteinExistence type="inferred from homology"/>
<dbReference type="CDD" id="cd06562">
    <property type="entry name" value="GH20_HexA_HexB-like"/>
    <property type="match status" value="1"/>
</dbReference>
<accession>A0A1R1PT84</accession>
<evidence type="ECO:0000256" key="5">
    <source>
        <dbReference type="ARBA" id="ARBA00023180"/>
    </source>
</evidence>
<dbReference type="PANTHER" id="PTHR22600:SF26">
    <property type="entry name" value="BETA-N-ACETYLHEXOSAMINIDASE"/>
    <property type="match status" value="1"/>
</dbReference>
<feature type="signal peptide" evidence="9">
    <location>
        <begin position="1"/>
        <end position="19"/>
    </location>
</feature>
<dbReference type="InterPro" id="IPR029018">
    <property type="entry name" value="Hex-like_dom2"/>
</dbReference>
<comment type="caution">
    <text evidence="13">The sequence shown here is derived from an EMBL/GenBank/DDBJ whole genome shotgun (WGS) entry which is preliminary data.</text>
</comment>
<dbReference type="FunFam" id="3.20.20.80:FF:000063">
    <property type="entry name" value="Beta-hexosaminidase"/>
    <property type="match status" value="1"/>
</dbReference>
<dbReference type="InterPro" id="IPR025705">
    <property type="entry name" value="Beta_hexosaminidase_sua/sub"/>
</dbReference>
<feature type="active site" description="Proton donor" evidence="8">
    <location>
        <position position="320"/>
    </location>
</feature>
<dbReference type="Proteomes" id="UP000188320">
    <property type="component" value="Unassembled WGS sequence"/>
</dbReference>
<evidence type="ECO:0000259" key="11">
    <source>
        <dbReference type="Pfam" id="PF14845"/>
    </source>
</evidence>
<dbReference type="Gene3D" id="3.20.20.80">
    <property type="entry name" value="Glycosidases"/>
    <property type="match status" value="1"/>
</dbReference>
<gene>
    <name evidence="13" type="ORF">AX774_g2270</name>
    <name evidence="12" type="ORF">AX774_g4851</name>
</gene>
<protein>
    <recommendedName>
        <fullName evidence="7">Beta-hexosaminidase</fullName>
        <ecNumber evidence="7">3.2.1.52</ecNumber>
    </recommendedName>
</protein>
<dbReference type="PIRSF" id="PIRSF001093">
    <property type="entry name" value="B-hxosamndse_ab_euk"/>
    <property type="match status" value="1"/>
</dbReference>
<dbReference type="GO" id="GO:0004563">
    <property type="term" value="F:beta-N-acetylhexosaminidase activity"/>
    <property type="evidence" value="ECO:0007669"/>
    <property type="project" value="UniProtKB-EC"/>
</dbReference>
<dbReference type="InterPro" id="IPR029019">
    <property type="entry name" value="HEX_eukaryotic_N"/>
</dbReference>
<dbReference type="SUPFAM" id="SSF55545">
    <property type="entry name" value="beta-N-acetylhexosaminidase-like domain"/>
    <property type="match status" value="1"/>
</dbReference>
<evidence type="ECO:0000256" key="7">
    <source>
        <dbReference type="PIRNR" id="PIRNR001093"/>
    </source>
</evidence>
<dbReference type="PANTHER" id="PTHR22600">
    <property type="entry name" value="BETA-HEXOSAMINIDASE"/>
    <property type="match status" value="1"/>
</dbReference>
<reference evidence="13" key="1">
    <citation type="submission" date="2017-01" db="EMBL/GenBank/DDBJ databases">
        <authorList>
            <person name="Mah S.A."/>
            <person name="Swanson W.J."/>
            <person name="Moy G.W."/>
            <person name="Vacquier V.D."/>
        </authorList>
    </citation>
    <scope>NUCLEOTIDE SEQUENCE [LARGE SCALE GENOMIC DNA]</scope>
    <source>
        <strain evidence="13">COL-18-3</strain>
    </source>
</reference>
<evidence type="ECO:0000256" key="4">
    <source>
        <dbReference type="ARBA" id="ARBA00022801"/>
    </source>
</evidence>
<dbReference type="PRINTS" id="PR00738">
    <property type="entry name" value="GLHYDRLASE20"/>
</dbReference>
<dbReference type="InterPro" id="IPR017853">
    <property type="entry name" value="GH"/>
</dbReference>
<organism evidence="13 14">
    <name type="scientific">Zancudomyces culisetae</name>
    <name type="common">Gut fungus</name>
    <name type="synonym">Smittium culisetae</name>
    <dbReference type="NCBI Taxonomy" id="1213189"/>
    <lineage>
        <taxon>Eukaryota</taxon>
        <taxon>Fungi</taxon>
        <taxon>Fungi incertae sedis</taxon>
        <taxon>Zoopagomycota</taxon>
        <taxon>Kickxellomycotina</taxon>
        <taxon>Harpellomycetes</taxon>
        <taxon>Harpellales</taxon>
        <taxon>Legeriomycetaceae</taxon>
        <taxon>Zancudomyces</taxon>
    </lineage>
</organism>
<evidence type="ECO:0000313" key="14">
    <source>
        <dbReference type="Proteomes" id="UP000188320"/>
    </source>
</evidence>
<dbReference type="Pfam" id="PF00728">
    <property type="entry name" value="Glyco_hydro_20"/>
    <property type="match status" value="1"/>
</dbReference>
<evidence type="ECO:0000256" key="8">
    <source>
        <dbReference type="PIRSR" id="PIRSR001093-1"/>
    </source>
</evidence>
<evidence type="ECO:0000256" key="3">
    <source>
        <dbReference type="ARBA" id="ARBA00022729"/>
    </source>
</evidence>